<gene>
    <name evidence="1" type="ORF">immuto26A_177</name>
</gene>
<dbReference type="EMBL" id="MW353175">
    <property type="protein sequence ID" value="QQO91856.1"/>
    <property type="molecule type" value="Genomic_DNA"/>
</dbReference>
<sequence length="159" mass="17610">MKKSQLREIIRKELQGYSNYIGKTQGGTSDEFMRILTAIANGTDPGKYQGDAERGNAILDKANPDNVDKITRGEDPIYEEASNIESVEITYAYPGTRLYSIRINGAKVFEKEQAIQTIKDLTGLEIPQRGYFDDPEVVAIVDALKAKGIQADSSEMDIS</sequence>
<evidence type="ECO:0000313" key="2">
    <source>
        <dbReference type="Proteomes" id="UP000595566"/>
    </source>
</evidence>
<reference evidence="1 2" key="1">
    <citation type="submission" date="2020-12" db="EMBL/GenBank/DDBJ databases">
        <title>Dynamics of Baltic Sea phages driven by environmental changes.</title>
        <authorList>
            <person name="Hoetzinger M."/>
            <person name="Nilsson E."/>
            <person name="Holmfeldt K."/>
        </authorList>
    </citation>
    <scope>NUCLEOTIDE SEQUENCE [LARGE SCALE GENOMIC DNA]</scope>
</reference>
<dbReference type="Proteomes" id="UP000595566">
    <property type="component" value="Segment"/>
</dbReference>
<organism evidence="1 2">
    <name type="scientific">Flavobacterium phage vB_FspM_immuto_2-6A</name>
    <dbReference type="NCBI Taxonomy" id="2801477"/>
    <lineage>
        <taxon>Viruses</taxon>
        <taxon>Duplodnaviria</taxon>
        <taxon>Heunggongvirae</taxon>
        <taxon>Uroviricota</taxon>
        <taxon>Caudoviricetes</taxon>
        <taxon>Immutovirus</taxon>
        <taxon>Immutovirus immuto</taxon>
    </lineage>
</organism>
<name>A0A7T8ERI1_9CAUD</name>
<evidence type="ECO:0000313" key="1">
    <source>
        <dbReference type="EMBL" id="QQO91856.1"/>
    </source>
</evidence>
<keyword evidence="2" id="KW-1185">Reference proteome</keyword>
<proteinExistence type="predicted"/>
<accession>A0A7T8ERI1</accession>
<protein>
    <submittedName>
        <fullName evidence="1">Uncharacterized protein</fullName>
    </submittedName>
</protein>